<reference evidence="11" key="1">
    <citation type="submission" date="2022-01" db="EMBL/GenBank/DDBJ databases">
        <authorList>
            <person name="King R."/>
        </authorList>
    </citation>
    <scope>NUCLEOTIDE SEQUENCE</scope>
</reference>
<dbReference type="PANTHER" id="PTHR12450:SF14">
    <property type="entry name" value="GLYCOSAMINOGLYCAN XYLOSYLKINASE"/>
    <property type="match status" value="1"/>
</dbReference>
<dbReference type="EMBL" id="OV725081">
    <property type="protein sequence ID" value="CAH1401373.1"/>
    <property type="molecule type" value="Genomic_DNA"/>
</dbReference>
<dbReference type="GO" id="GO:0016773">
    <property type="term" value="F:phosphotransferase activity, alcohol group as acceptor"/>
    <property type="evidence" value="ECO:0007669"/>
    <property type="project" value="TreeGrafter"/>
</dbReference>
<keyword evidence="5" id="KW-0325">Glycoprotein</keyword>
<keyword evidence="8" id="KW-0464">Manganese</keyword>
<dbReference type="AlphaFoldDB" id="A0A9P0HG49"/>
<evidence type="ECO:0000256" key="4">
    <source>
        <dbReference type="ARBA" id="ARBA00023157"/>
    </source>
</evidence>
<feature type="domain" description="FAM20 C-terminal" evidence="10">
    <location>
        <begin position="230"/>
        <end position="437"/>
    </location>
</feature>
<evidence type="ECO:0000313" key="12">
    <source>
        <dbReference type="Proteomes" id="UP001152798"/>
    </source>
</evidence>
<evidence type="ECO:0000256" key="3">
    <source>
        <dbReference type="ARBA" id="ARBA00023034"/>
    </source>
</evidence>
<dbReference type="GO" id="GO:0005524">
    <property type="term" value="F:ATP binding"/>
    <property type="evidence" value="ECO:0007669"/>
    <property type="project" value="UniProtKB-KW"/>
</dbReference>
<dbReference type="Proteomes" id="UP001152798">
    <property type="component" value="Chromosome 5"/>
</dbReference>
<gene>
    <name evidence="11" type="ORF">NEZAVI_LOCUS10408</name>
</gene>
<evidence type="ECO:0000256" key="8">
    <source>
        <dbReference type="PIRSR" id="PIRSR624869-3"/>
    </source>
</evidence>
<sequence length="442" mass="50326">MYCHTVRKLKVRYALLGILLLVLINLCLFYNISSEVKHTVVHQTESSPTPKDVISYANTTFLAAKKIEEALHGASSFFSNYDTSNYEHNLRLLEITSSHSNITYLWEVAAKWITKDQITPPYSPLLSAIFNVLENCKIIGADVTNKGTQLKVLLTLEGNQKALFKPRWYARNQVIEGSVYAGKDRHNGEVAAFHIARLLGLNRAPIVTGRVVNLRTEILPVSSLALNQTFFKEGNNTCFYGVCRYCKREDAVCAEGDLLEGSITLWFPNSWQLKRVRHPWQRSYSSAPAPWEVYRDFCQIVKSGKSYRDESRLLDLVETSVFDFLIDNGDRHHYELFSVDYSSVLLIDNAKSFGNPDVDHIDILAPLYQCCRIREKLVARLVVLKDGALSSWLKKLLKNHILTPVLYDKHYKALNRRLSIVLAAIFVCFQDNGREAVLVSDD</sequence>
<keyword evidence="7" id="KW-0547">Nucleotide-binding</keyword>
<evidence type="ECO:0000256" key="2">
    <source>
        <dbReference type="ARBA" id="ARBA00006557"/>
    </source>
</evidence>
<dbReference type="OrthoDB" id="8583677at2759"/>
<feature type="binding site" evidence="7">
    <location>
        <position position="165"/>
    </location>
    <ligand>
        <name>ATP</name>
        <dbReference type="ChEBI" id="CHEBI:30616"/>
    </ligand>
</feature>
<feature type="active site" evidence="6">
    <location>
        <position position="330"/>
    </location>
</feature>
<feature type="binding site" evidence="8">
    <location>
        <position position="348"/>
    </location>
    <ligand>
        <name>Mn(2+)</name>
        <dbReference type="ChEBI" id="CHEBI:29035"/>
    </ligand>
</feature>
<keyword evidence="9" id="KW-1133">Transmembrane helix</keyword>
<keyword evidence="3" id="KW-0333">Golgi apparatus</keyword>
<dbReference type="InterPro" id="IPR024869">
    <property type="entry name" value="FAM20"/>
</dbReference>
<comment type="similarity">
    <text evidence="2">Belongs to the FAM20 family.</text>
</comment>
<feature type="binding site" evidence="7">
    <location>
        <position position="149"/>
    </location>
    <ligand>
        <name>ATP</name>
        <dbReference type="ChEBI" id="CHEBI:30616"/>
    </ligand>
</feature>
<evidence type="ECO:0000256" key="5">
    <source>
        <dbReference type="ARBA" id="ARBA00023180"/>
    </source>
</evidence>
<keyword evidence="8" id="KW-0479">Metal-binding</keyword>
<evidence type="ECO:0000256" key="7">
    <source>
        <dbReference type="PIRSR" id="PIRSR624869-2"/>
    </source>
</evidence>
<dbReference type="GO" id="GO:0046872">
    <property type="term" value="F:metal ion binding"/>
    <property type="evidence" value="ECO:0007669"/>
    <property type="project" value="UniProtKB-KW"/>
</dbReference>
<keyword evidence="7" id="KW-0067">ATP-binding</keyword>
<dbReference type="Pfam" id="PF06702">
    <property type="entry name" value="Fam20C"/>
    <property type="match status" value="1"/>
</dbReference>
<dbReference type="InterPro" id="IPR009581">
    <property type="entry name" value="FAM20_C"/>
</dbReference>
<feature type="binding site" evidence="7">
    <location>
        <position position="335"/>
    </location>
    <ligand>
        <name>ATP</name>
        <dbReference type="ChEBI" id="CHEBI:30616"/>
    </ligand>
</feature>
<evidence type="ECO:0000256" key="1">
    <source>
        <dbReference type="ARBA" id="ARBA00004555"/>
    </source>
</evidence>
<dbReference type="PANTHER" id="PTHR12450">
    <property type="entry name" value="DENTIN MATRIX PROTEIN 4 PROTEIN FAM20"/>
    <property type="match status" value="1"/>
</dbReference>
<comment type="cofactor">
    <cofactor evidence="8">
        <name>Mn(2+)</name>
        <dbReference type="ChEBI" id="CHEBI:29035"/>
    </cofactor>
</comment>
<dbReference type="GO" id="GO:0005794">
    <property type="term" value="C:Golgi apparatus"/>
    <property type="evidence" value="ECO:0007669"/>
    <property type="project" value="UniProtKB-SubCell"/>
</dbReference>
<name>A0A9P0HG49_NEZVI</name>
<feature type="binding site" evidence="8">
    <location>
        <position position="184"/>
    </location>
    <ligand>
        <name>Mn(2+)</name>
        <dbReference type="ChEBI" id="CHEBI:29035"/>
    </ligand>
</feature>
<keyword evidence="4" id="KW-1015">Disulfide bond</keyword>
<feature type="binding site" evidence="7">
    <location>
        <position position="348"/>
    </location>
    <ligand>
        <name>ATP</name>
        <dbReference type="ChEBI" id="CHEBI:30616"/>
    </ligand>
</feature>
<accession>A0A9P0HG49</accession>
<keyword evidence="12" id="KW-1185">Reference proteome</keyword>
<keyword evidence="9" id="KW-0472">Membrane</keyword>
<evidence type="ECO:0000259" key="10">
    <source>
        <dbReference type="Pfam" id="PF06702"/>
    </source>
</evidence>
<evidence type="ECO:0000313" key="11">
    <source>
        <dbReference type="EMBL" id="CAH1401373.1"/>
    </source>
</evidence>
<keyword evidence="9" id="KW-0812">Transmembrane</keyword>
<proteinExistence type="inferred from homology"/>
<feature type="transmembrane region" description="Helical" evidence="9">
    <location>
        <begin position="12"/>
        <end position="32"/>
    </location>
</feature>
<organism evidence="11 12">
    <name type="scientific">Nezara viridula</name>
    <name type="common">Southern green stink bug</name>
    <name type="synonym">Cimex viridulus</name>
    <dbReference type="NCBI Taxonomy" id="85310"/>
    <lineage>
        <taxon>Eukaryota</taxon>
        <taxon>Metazoa</taxon>
        <taxon>Ecdysozoa</taxon>
        <taxon>Arthropoda</taxon>
        <taxon>Hexapoda</taxon>
        <taxon>Insecta</taxon>
        <taxon>Pterygota</taxon>
        <taxon>Neoptera</taxon>
        <taxon>Paraneoptera</taxon>
        <taxon>Hemiptera</taxon>
        <taxon>Heteroptera</taxon>
        <taxon>Panheteroptera</taxon>
        <taxon>Pentatomomorpha</taxon>
        <taxon>Pentatomoidea</taxon>
        <taxon>Pentatomidae</taxon>
        <taxon>Pentatominae</taxon>
        <taxon>Nezara</taxon>
    </lineage>
</organism>
<protein>
    <recommendedName>
        <fullName evidence="10">FAM20 C-terminal domain-containing protein</fullName>
    </recommendedName>
</protein>
<evidence type="ECO:0000256" key="6">
    <source>
        <dbReference type="PIRSR" id="PIRSR624869-1"/>
    </source>
</evidence>
<evidence type="ECO:0000256" key="9">
    <source>
        <dbReference type="SAM" id="Phobius"/>
    </source>
</evidence>
<comment type="subcellular location">
    <subcellularLocation>
        <location evidence="1">Golgi apparatus</location>
    </subcellularLocation>
</comment>